<evidence type="ECO:0000313" key="2">
    <source>
        <dbReference type="EMBL" id="MBL4935291.1"/>
    </source>
</evidence>
<keyword evidence="1" id="KW-0472">Membrane</keyword>
<name>A0ABS1T7P4_9CLOT</name>
<feature type="transmembrane region" description="Helical" evidence="1">
    <location>
        <begin position="43"/>
        <end position="69"/>
    </location>
</feature>
<dbReference type="RefSeq" id="WP_202747892.1">
    <property type="nucleotide sequence ID" value="NZ_JAESWC010000002.1"/>
</dbReference>
<feature type="transmembrane region" description="Helical" evidence="1">
    <location>
        <begin position="107"/>
        <end position="126"/>
    </location>
</feature>
<feature type="transmembrane region" description="Helical" evidence="1">
    <location>
        <begin position="81"/>
        <end position="100"/>
    </location>
</feature>
<evidence type="ECO:0000256" key="1">
    <source>
        <dbReference type="SAM" id="Phobius"/>
    </source>
</evidence>
<organism evidence="2 3">
    <name type="scientific">Clostridium rhizosphaerae</name>
    <dbReference type="NCBI Taxonomy" id="2803861"/>
    <lineage>
        <taxon>Bacteria</taxon>
        <taxon>Bacillati</taxon>
        <taxon>Bacillota</taxon>
        <taxon>Clostridia</taxon>
        <taxon>Eubacteriales</taxon>
        <taxon>Clostridiaceae</taxon>
        <taxon>Clostridium</taxon>
    </lineage>
</organism>
<keyword evidence="1" id="KW-0812">Transmembrane</keyword>
<feature type="transmembrane region" description="Helical" evidence="1">
    <location>
        <begin position="12"/>
        <end position="31"/>
    </location>
</feature>
<gene>
    <name evidence="2" type="ORF">JK636_05915</name>
</gene>
<accession>A0ABS1T7P4</accession>
<keyword evidence="3" id="KW-1185">Reference proteome</keyword>
<keyword evidence="1" id="KW-1133">Transmembrane helix</keyword>
<evidence type="ECO:0000313" key="3">
    <source>
        <dbReference type="Proteomes" id="UP000632377"/>
    </source>
</evidence>
<dbReference type="Pfam" id="PF12822">
    <property type="entry name" value="ECF_trnsprt"/>
    <property type="match status" value="1"/>
</dbReference>
<dbReference type="EMBL" id="JAESWC010000002">
    <property type="protein sequence ID" value="MBL4935291.1"/>
    <property type="molecule type" value="Genomic_DNA"/>
</dbReference>
<reference evidence="2 3" key="1">
    <citation type="submission" date="2021-01" db="EMBL/GenBank/DDBJ databases">
        <title>Genome public.</title>
        <authorList>
            <person name="Liu C."/>
            <person name="Sun Q."/>
        </authorList>
    </citation>
    <scope>NUCLEOTIDE SEQUENCE [LARGE SCALE GENOMIC DNA]</scope>
    <source>
        <strain evidence="2 3">YIM B02515</strain>
    </source>
</reference>
<comment type="caution">
    <text evidence="2">The sequence shown here is derived from an EMBL/GenBank/DDBJ whole genome shotgun (WGS) entry which is preliminary data.</text>
</comment>
<feature type="transmembrane region" description="Helical" evidence="1">
    <location>
        <begin position="146"/>
        <end position="172"/>
    </location>
</feature>
<proteinExistence type="predicted"/>
<dbReference type="Proteomes" id="UP000632377">
    <property type="component" value="Unassembled WGS sequence"/>
</dbReference>
<dbReference type="InterPro" id="IPR024529">
    <property type="entry name" value="ECF_trnsprt_substrate-spec"/>
</dbReference>
<protein>
    <submittedName>
        <fullName evidence="2">ECF transporter S component</fullName>
    </submittedName>
</protein>
<dbReference type="Gene3D" id="1.10.1760.20">
    <property type="match status" value="1"/>
</dbReference>
<sequence length="185" mass="19887">MKNRDVKKLVQSSLLLAVVIVFQIIGSRIPGINQYIVGSVVNAALLITVFVSGTFYGAAVGVLTPWTALLVGQLKPAMTPFIPFIMLGNAIFVIAFGIIYKKEPFGKYAGIIIGAILKFGFLYLSANKIIYALNMNFPKKVAQALSVAMGAAQLVTALLGGLLALVLIEIIFKRIKLTNETRSAL</sequence>